<dbReference type="GO" id="GO:0016887">
    <property type="term" value="F:ATP hydrolysis activity"/>
    <property type="evidence" value="ECO:0007669"/>
    <property type="project" value="UniProtKB-UniRule"/>
</dbReference>
<dbReference type="SMART" id="SM00464">
    <property type="entry name" value="LON"/>
    <property type="match status" value="1"/>
</dbReference>
<feature type="domain" description="Lon N-terminal" evidence="17">
    <location>
        <begin position="33"/>
        <end position="225"/>
    </location>
</feature>
<evidence type="ECO:0000259" key="16">
    <source>
        <dbReference type="PROSITE" id="PS51786"/>
    </source>
</evidence>
<evidence type="ECO:0000256" key="8">
    <source>
        <dbReference type="ARBA" id="ARBA00023016"/>
    </source>
</evidence>
<dbReference type="InterPro" id="IPR014721">
    <property type="entry name" value="Ribsml_uS5_D2-typ_fold_subgr"/>
</dbReference>
<proteinExistence type="evidence at transcript level"/>
<keyword evidence="6 10" id="KW-0720">Serine protease</keyword>
<dbReference type="Gene3D" id="1.20.5.5270">
    <property type="match status" value="1"/>
</dbReference>
<name>A0A2C9CFE4_KUEST</name>
<dbReference type="Gene3D" id="1.10.8.60">
    <property type="match status" value="1"/>
</dbReference>
<dbReference type="GO" id="GO:0005524">
    <property type="term" value="F:ATP binding"/>
    <property type="evidence" value="ECO:0007669"/>
    <property type="project" value="UniProtKB-UniRule"/>
</dbReference>
<dbReference type="InterPro" id="IPR003959">
    <property type="entry name" value="ATPase_AAA_core"/>
</dbReference>
<comment type="caution">
    <text evidence="10">Lacks conserved residue(s) required for the propagation of feature annotation.</text>
</comment>
<comment type="similarity">
    <text evidence="10 11 14 15">Belongs to the peptidase S16 family.</text>
</comment>
<dbReference type="HAMAP" id="MF_01973">
    <property type="entry name" value="lon_bact"/>
    <property type="match status" value="1"/>
</dbReference>
<dbReference type="Pfam" id="PF00004">
    <property type="entry name" value="AAA"/>
    <property type="match status" value="1"/>
</dbReference>
<evidence type="ECO:0000256" key="7">
    <source>
        <dbReference type="ARBA" id="ARBA00022840"/>
    </source>
</evidence>
<evidence type="ECO:0000256" key="6">
    <source>
        <dbReference type="ARBA" id="ARBA00022825"/>
    </source>
</evidence>
<comment type="subcellular location">
    <subcellularLocation>
        <location evidence="1 10 11">Cytoplasm</location>
    </subcellularLocation>
</comment>
<dbReference type="GO" id="GO:0004252">
    <property type="term" value="F:serine-type endopeptidase activity"/>
    <property type="evidence" value="ECO:0007669"/>
    <property type="project" value="UniProtKB-UniRule"/>
</dbReference>
<dbReference type="InterPro" id="IPR008268">
    <property type="entry name" value="Peptidase_S16_AS"/>
</dbReference>
<reference evidence="19" key="1">
    <citation type="submission" date="2017-10" db="EMBL/GenBank/DDBJ databases">
        <authorList>
            <person name="Frank J."/>
        </authorList>
    </citation>
    <scope>NUCLEOTIDE SEQUENCE [LARGE SCALE GENOMIC DNA]</scope>
</reference>
<dbReference type="KEGG" id="kst:KSMBR1_1911"/>
<dbReference type="Gene3D" id="3.30.230.10">
    <property type="match status" value="1"/>
</dbReference>
<dbReference type="Gene3D" id="3.40.50.300">
    <property type="entry name" value="P-loop containing nucleotide triphosphate hydrolases"/>
    <property type="match status" value="1"/>
</dbReference>
<keyword evidence="19" id="KW-1185">Reference proteome</keyword>
<dbReference type="PROSITE" id="PS51786">
    <property type="entry name" value="LON_PROTEOLYTIC"/>
    <property type="match status" value="1"/>
</dbReference>
<evidence type="ECO:0000256" key="11">
    <source>
        <dbReference type="PIRNR" id="PIRNR001174"/>
    </source>
</evidence>
<dbReference type="SUPFAM" id="SSF54211">
    <property type="entry name" value="Ribosomal protein S5 domain 2-like"/>
    <property type="match status" value="1"/>
</dbReference>
<dbReference type="PANTHER" id="PTHR10046">
    <property type="entry name" value="ATP DEPENDENT LON PROTEASE FAMILY MEMBER"/>
    <property type="match status" value="1"/>
</dbReference>
<dbReference type="Pfam" id="PF22667">
    <property type="entry name" value="Lon_lid"/>
    <property type="match status" value="1"/>
</dbReference>
<evidence type="ECO:0000256" key="13">
    <source>
        <dbReference type="PIRSR" id="PIRSR001174-2"/>
    </source>
</evidence>
<accession>A0A2C9CFE4</accession>
<dbReference type="FunFam" id="3.40.50.300:FF:000021">
    <property type="entry name" value="Lon protease homolog"/>
    <property type="match status" value="1"/>
</dbReference>
<dbReference type="PIRSF" id="PIRSF001174">
    <property type="entry name" value="Lon_proteas"/>
    <property type="match status" value="1"/>
</dbReference>
<evidence type="ECO:0000256" key="5">
    <source>
        <dbReference type="ARBA" id="ARBA00022801"/>
    </source>
</evidence>
<dbReference type="InterPro" id="IPR004815">
    <property type="entry name" value="Lon_bac/euk-typ"/>
</dbReference>
<dbReference type="PRINTS" id="PR00830">
    <property type="entry name" value="ENDOLAPTASE"/>
</dbReference>
<feature type="active site" evidence="10 12">
    <location>
        <position position="743"/>
    </location>
</feature>
<evidence type="ECO:0000256" key="9">
    <source>
        <dbReference type="ARBA" id="ARBA00050665"/>
    </source>
</evidence>
<comment type="subunit">
    <text evidence="10 11">Homohexamer. Organized in a ring with a central cavity.</text>
</comment>
<feature type="active site" evidence="10 12">
    <location>
        <position position="700"/>
    </location>
</feature>
<evidence type="ECO:0000256" key="10">
    <source>
        <dbReference type="HAMAP-Rule" id="MF_01973"/>
    </source>
</evidence>
<dbReference type="Proteomes" id="UP000221734">
    <property type="component" value="Chromosome Kuenenia_stuttgartiensis_MBR1"/>
</dbReference>
<dbReference type="InterPro" id="IPR015947">
    <property type="entry name" value="PUA-like_sf"/>
</dbReference>
<dbReference type="Gene3D" id="2.30.130.40">
    <property type="entry name" value="LON domain-like"/>
    <property type="match status" value="1"/>
</dbReference>
<evidence type="ECO:0000313" key="18">
    <source>
        <dbReference type="EMBL" id="SOH04410.1"/>
    </source>
</evidence>
<dbReference type="InterPro" id="IPR027065">
    <property type="entry name" value="Lon_Prtase"/>
</dbReference>
<dbReference type="Pfam" id="PF05362">
    <property type="entry name" value="Lon_C"/>
    <property type="match status" value="1"/>
</dbReference>
<dbReference type="InterPro" id="IPR003593">
    <property type="entry name" value="AAA+_ATPase"/>
</dbReference>
<comment type="catalytic activity">
    <reaction evidence="9 10 11 14">
        <text>Hydrolysis of proteins in presence of ATP.</text>
        <dbReference type="EC" id="3.4.21.53"/>
    </reaction>
</comment>
<dbReference type="SMART" id="SM00382">
    <property type="entry name" value="AAA"/>
    <property type="match status" value="1"/>
</dbReference>
<protein>
    <recommendedName>
        <fullName evidence="10 11">Lon protease</fullName>
        <ecNumber evidence="10 11">3.4.21.53</ecNumber>
    </recommendedName>
    <alternativeName>
        <fullName evidence="10">ATP-dependent protease La</fullName>
    </alternativeName>
</protein>
<evidence type="ECO:0000256" key="2">
    <source>
        <dbReference type="ARBA" id="ARBA00022490"/>
    </source>
</evidence>
<dbReference type="GO" id="GO:0043565">
    <property type="term" value="F:sequence-specific DNA binding"/>
    <property type="evidence" value="ECO:0007669"/>
    <property type="project" value="UniProtKB-UniRule"/>
</dbReference>
<keyword evidence="5 10" id="KW-0378">Hydrolase</keyword>
<dbReference type="RefSeq" id="WP_230408062.1">
    <property type="nucleotide sequence ID" value="NZ_LT934425.1"/>
</dbReference>
<evidence type="ECO:0000313" key="19">
    <source>
        <dbReference type="Proteomes" id="UP000221734"/>
    </source>
</evidence>
<dbReference type="FunFam" id="1.20.5.5270:FF:000002">
    <property type="entry name" value="Lon protease homolog"/>
    <property type="match status" value="1"/>
</dbReference>
<dbReference type="InterPro" id="IPR020568">
    <property type="entry name" value="Ribosomal_Su5_D2-typ_SF"/>
</dbReference>
<keyword evidence="2 10" id="KW-0963">Cytoplasm</keyword>
<dbReference type="SUPFAM" id="SSF52540">
    <property type="entry name" value="P-loop containing nucleoside triphosphate hydrolases"/>
    <property type="match status" value="1"/>
</dbReference>
<keyword evidence="3 10" id="KW-0645">Protease</keyword>
<dbReference type="Gene3D" id="1.20.58.1480">
    <property type="match status" value="1"/>
</dbReference>
<feature type="binding site" evidence="13">
    <location>
        <begin position="377"/>
        <end position="384"/>
    </location>
    <ligand>
        <name>ATP</name>
        <dbReference type="ChEBI" id="CHEBI:30616"/>
    </ligand>
</feature>
<evidence type="ECO:0000256" key="4">
    <source>
        <dbReference type="ARBA" id="ARBA00022741"/>
    </source>
</evidence>
<dbReference type="PROSITE" id="PS51787">
    <property type="entry name" value="LON_N"/>
    <property type="match status" value="1"/>
</dbReference>
<dbReference type="InterPro" id="IPR003111">
    <property type="entry name" value="Lon_prtase_N"/>
</dbReference>
<keyword evidence="4 11" id="KW-0547">Nucleotide-binding</keyword>
<evidence type="ECO:0000256" key="15">
    <source>
        <dbReference type="RuleBase" id="RU000591"/>
    </source>
</evidence>
<evidence type="ECO:0000256" key="3">
    <source>
        <dbReference type="ARBA" id="ARBA00022670"/>
    </source>
</evidence>
<dbReference type="InterPro" id="IPR027417">
    <property type="entry name" value="P-loop_NTPase"/>
</dbReference>
<dbReference type="NCBIfam" id="TIGR00763">
    <property type="entry name" value="lon"/>
    <property type="match status" value="1"/>
</dbReference>
<dbReference type="SUPFAM" id="SSF88697">
    <property type="entry name" value="PUA domain-like"/>
    <property type="match status" value="1"/>
</dbReference>
<dbReference type="GO" id="GO:0004176">
    <property type="term" value="F:ATP-dependent peptidase activity"/>
    <property type="evidence" value="ECO:0007669"/>
    <property type="project" value="UniProtKB-UniRule"/>
</dbReference>
<evidence type="ECO:0000256" key="1">
    <source>
        <dbReference type="ARBA" id="ARBA00004496"/>
    </source>
</evidence>
<feature type="domain" description="Lon proteolytic" evidence="16">
    <location>
        <begin position="613"/>
        <end position="794"/>
    </location>
</feature>
<evidence type="ECO:0000259" key="17">
    <source>
        <dbReference type="PROSITE" id="PS51787"/>
    </source>
</evidence>
<comment type="function">
    <text evidence="10">ATP-dependent serine protease that mediates the selective degradation of mutant and abnormal proteins as well as certain short-lived regulatory proteins. Required for cellular homeostasis and for survival from DNA damage and developmental changes induced by stress. Degrades polypeptides processively to yield small peptide fragments that are 5 to 10 amino acids long. Binds to DNA in a double-stranded, site-specific manner.</text>
</comment>
<dbReference type="EMBL" id="LT934425">
    <property type="protein sequence ID" value="SOH04410.1"/>
    <property type="molecule type" value="Genomic_DNA"/>
</dbReference>
<dbReference type="Pfam" id="PF02190">
    <property type="entry name" value="LON_substr_bdg"/>
    <property type="match status" value="1"/>
</dbReference>
<gene>
    <name evidence="18" type="primary">lon_2</name>
    <name evidence="10" type="synonym">lon</name>
    <name evidence="18" type="ORF">KSMBR1_1911</name>
</gene>
<evidence type="ECO:0000256" key="12">
    <source>
        <dbReference type="PIRSR" id="PIRSR001174-1"/>
    </source>
</evidence>
<dbReference type="InterPro" id="IPR008269">
    <property type="entry name" value="Lon_proteolytic"/>
</dbReference>
<dbReference type="InterPro" id="IPR054594">
    <property type="entry name" value="Lon_lid"/>
</dbReference>
<dbReference type="CDD" id="cd19500">
    <property type="entry name" value="RecA-like_Lon"/>
    <property type="match status" value="1"/>
</dbReference>
<sequence>MQVTFNNSLNPSMEKTTFTLHKNGDSIPLPEIISIIPVKEDIVFPRLVRVIELYGKGLITAINEAHAKNECIGIVVLKYHVASPRHEDFYDIGTASKVVRIFESTSDTIKCLVEGLMRIKVTEYTQTEPYCTAKIEELREFSEKSETIDVLIQSVKTLFKLSAMLGKALPKDIIPMIDTINNPSIMADLVTVYLDLHIDEKQKLLEMVDPQKRLRIVFHYLNKDIQVRELKGKINDEVAKEMLKAQREFFLKEQMKAIQKELGKDEPHMAEFIKLEENIKKAEMPKEVELVATKELERLRDINPASPEYTVSRTYLDYLINIPWNKKTVDNLDINQASKILDEDHYDLKKVKERILEFLAVHKLKEKLKGPILCFCGPTGTGKTSLGKSIARALGRKFIRISLGGIRDEAEIRGHRRTYVGALPGRIMQEICRAGACNPIFMLDEIDKIGEDFRGDPASALLEVLDPEQNFSFVDHYLDVAFDLSDVLFITTANILDTVHVALRDRMEVIYLSGYSEDEKLKIAHQFLIPKQIKENGLEKYPVDFQDAAITKIVLEYTREAGLRNLEREIASICRKIAKEIVGEAQVTKIILPETVEKFLGPRKFFYQVTEEEDKIGVVTGLAWTETGGDIIFIEVSRMRGEKQLTLTGLLGDIMQESAIASLSYIRSNAKRLGIDETFYDTSEIHIHVPSGAIPKDGPSAGITMCIALISLLTCRPAKREVALTGEITLTGNVLPIGGVKEKILAAIRAGVKTIVLPLKNKDDFEEIDKEIREKIQCVYIEKIDEAIDVVLSQKP</sequence>
<dbReference type="GO" id="GO:0034605">
    <property type="term" value="P:cellular response to heat"/>
    <property type="evidence" value="ECO:0007669"/>
    <property type="project" value="UniProtKB-UniRule"/>
</dbReference>
<evidence type="ECO:0000256" key="14">
    <source>
        <dbReference type="PROSITE-ProRule" id="PRU01122"/>
    </source>
</evidence>
<organism evidence="18 19">
    <name type="scientific">Kuenenia stuttgartiensis</name>
    <dbReference type="NCBI Taxonomy" id="174633"/>
    <lineage>
        <taxon>Bacteria</taxon>
        <taxon>Pseudomonadati</taxon>
        <taxon>Planctomycetota</taxon>
        <taxon>Candidatus Brocadiia</taxon>
        <taxon>Candidatus Brocadiales</taxon>
        <taxon>Candidatus Brocadiaceae</taxon>
        <taxon>Candidatus Kuenenia</taxon>
    </lineage>
</organism>
<dbReference type="PROSITE" id="PS01046">
    <property type="entry name" value="LON_SER"/>
    <property type="match status" value="1"/>
</dbReference>
<dbReference type="InterPro" id="IPR027543">
    <property type="entry name" value="Lon_bac"/>
</dbReference>
<dbReference type="GO" id="GO:0005737">
    <property type="term" value="C:cytoplasm"/>
    <property type="evidence" value="ECO:0007669"/>
    <property type="project" value="UniProtKB-SubCell"/>
</dbReference>
<dbReference type="GO" id="GO:0006515">
    <property type="term" value="P:protein quality control for misfolded or incompletely synthesized proteins"/>
    <property type="evidence" value="ECO:0007669"/>
    <property type="project" value="UniProtKB-UniRule"/>
</dbReference>
<dbReference type="AlphaFoldDB" id="A0A2C9CFE4"/>
<dbReference type="InterPro" id="IPR046336">
    <property type="entry name" value="Lon_prtase_N_sf"/>
</dbReference>
<keyword evidence="8 10" id="KW-0346">Stress response</keyword>
<dbReference type="EC" id="3.4.21.53" evidence="10 11"/>
<keyword evidence="7 11" id="KW-0067">ATP-binding</keyword>
<comment type="induction">
    <text evidence="10">By heat shock.</text>
</comment>